<evidence type="ECO:0000256" key="2">
    <source>
        <dbReference type="SAM" id="SignalP"/>
    </source>
</evidence>
<feature type="region of interest" description="Disordered" evidence="1">
    <location>
        <begin position="328"/>
        <end position="348"/>
    </location>
</feature>
<dbReference type="EMBL" id="KN847525">
    <property type="protein sequence ID" value="KIV88357.1"/>
    <property type="molecule type" value="Genomic_DNA"/>
</dbReference>
<protein>
    <recommendedName>
        <fullName evidence="5">Lysine-specific metallo-endopeptidase domain-containing protein</fullName>
    </recommendedName>
</protein>
<sequence>MLSTLKRLLPITFILLVFLINLCKAAGPSFVQNGRSNDDLRQLSAAFRDAVNLARVAIIAFNGENCNIATDAVFDRFFRPQDATFVEQILRTIANIDLNLQIHPDTILGVLRSTPLNPTFDRLSISIGDHPRGHHSECRNGVPGMRLFAYTEEQRDGSAYISVCDVCLKYPTIGDITHDTWPNGTPKGPGYGCNGLLNRETEFMLSCGATLLHEIVHWSALFRGIPTFNQLIPFDHTTGFRTIDDFEGPDPANGAGFYNAKRLKDLGHNPLNNADNYLMFVVSSYWRWQCGREFGPALSIRDDSARWDQIHGIVSTSSSGIRRHVMHKKWTPINNQSSTEPSEHNDET</sequence>
<keyword evidence="4" id="KW-1185">Reference proteome</keyword>
<gene>
    <name evidence="3" type="ORF">PV10_08048</name>
</gene>
<proteinExistence type="predicted"/>
<dbReference type="VEuPathDB" id="FungiDB:PV10_08048"/>
<dbReference type="InterPro" id="IPR024079">
    <property type="entry name" value="MetalloPept_cat_dom_sf"/>
</dbReference>
<dbReference type="OMA" id="PSEHNDE"/>
<organism evidence="3 4">
    <name type="scientific">Exophiala mesophila</name>
    <name type="common">Black yeast-like fungus</name>
    <dbReference type="NCBI Taxonomy" id="212818"/>
    <lineage>
        <taxon>Eukaryota</taxon>
        <taxon>Fungi</taxon>
        <taxon>Dikarya</taxon>
        <taxon>Ascomycota</taxon>
        <taxon>Pezizomycotina</taxon>
        <taxon>Eurotiomycetes</taxon>
        <taxon>Chaetothyriomycetidae</taxon>
        <taxon>Chaetothyriales</taxon>
        <taxon>Herpotrichiellaceae</taxon>
        <taxon>Exophiala</taxon>
    </lineage>
</organism>
<evidence type="ECO:0000256" key="1">
    <source>
        <dbReference type="SAM" id="MobiDB-lite"/>
    </source>
</evidence>
<evidence type="ECO:0008006" key="5">
    <source>
        <dbReference type="Google" id="ProtNLM"/>
    </source>
</evidence>
<dbReference type="OrthoDB" id="4129415at2759"/>
<dbReference type="GO" id="GO:0008237">
    <property type="term" value="F:metallopeptidase activity"/>
    <property type="evidence" value="ECO:0007669"/>
    <property type="project" value="InterPro"/>
</dbReference>
<evidence type="ECO:0000313" key="3">
    <source>
        <dbReference type="EMBL" id="KIV88357.1"/>
    </source>
</evidence>
<dbReference type="Gene3D" id="3.40.390.10">
    <property type="entry name" value="Collagenase (Catalytic Domain)"/>
    <property type="match status" value="1"/>
</dbReference>
<feature type="signal peptide" evidence="2">
    <location>
        <begin position="1"/>
        <end position="25"/>
    </location>
</feature>
<feature type="chain" id="PRO_5002237379" description="Lysine-specific metallo-endopeptidase domain-containing protein" evidence="2">
    <location>
        <begin position="26"/>
        <end position="348"/>
    </location>
</feature>
<dbReference type="HOGENOM" id="CLU_052681_0_0_1"/>
<keyword evidence="2" id="KW-0732">Signal</keyword>
<dbReference type="GeneID" id="27325893"/>
<accession>A0A0D1Z0K6</accession>
<dbReference type="Proteomes" id="UP000054302">
    <property type="component" value="Unassembled WGS sequence"/>
</dbReference>
<reference evidence="3 4" key="1">
    <citation type="submission" date="2015-01" db="EMBL/GenBank/DDBJ databases">
        <title>The Genome Sequence of Exophiala mesophila CBS40295.</title>
        <authorList>
            <consortium name="The Broad Institute Genomics Platform"/>
            <person name="Cuomo C."/>
            <person name="de Hoog S."/>
            <person name="Gorbushina A."/>
            <person name="Stielow B."/>
            <person name="Teixiera M."/>
            <person name="Abouelleil A."/>
            <person name="Chapman S.B."/>
            <person name="Priest M."/>
            <person name="Young S.K."/>
            <person name="Wortman J."/>
            <person name="Nusbaum C."/>
            <person name="Birren B."/>
        </authorList>
    </citation>
    <scope>NUCLEOTIDE SEQUENCE [LARGE SCALE GENOMIC DNA]</scope>
    <source>
        <strain evidence="3 4">CBS 40295</strain>
    </source>
</reference>
<dbReference type="AlphaFoldDB" id="A0A0D1Z0K6"/>
<name>A0A0D1Z0K6_EXOME</name>
<evidence type="ECO:0000313" key="4">
    <source>
        <dbReference type="Proteomes" id="UP000054302"/>
    </source>
</evidence>
<dbReference type="RefSeq" id="XP_016219931.1">
    <property type="nucleotide sequence ID" value="XM_016373020.1"/>
</dbReference>